<dbReference type="RefSeq" id="WP_270039322.1">
    <property type="nucleotide sequence ID" value="NZ_JAPDOD010000005.1"/>
</dbReference>
<organism evidence="1 2">
    <name type="scientific">Solirubrobacter ginsenosidimutans</name>
    <dbReference type="NCBI Taxonomy" id="490573"/>
    <lineage>
        <taxon>Bacteria</taxon>
        <taxon>Bacillati</taxon>
        <taxon>Actinomycetota</taxon>
        <taxon>Thermoleophilia</taxon>
        <taxon>Solirubrobacterales</taxon>
        <taxon>Solirubrobacteraceae</taxon>
        <taxon>Solirubrobacter</taxon>
    </lineage>
</organism>
<gene>
    <name evidence="1" type="ORF">OM076_09335</name>
</gene>
<dbReference type="AlphaFoldDB" id="A0A9X3S4C4"/>
<comment type="caution">
    <text evidence="1">The sequence shown here is derived from an EMBL/GenBank/DDBJ whole genome shotgun (WGS) entry which is preliminary data.</text>
</comment>
<evidence type="ECO:0000313" key="1">
    <source>
        <dbReference type="EMBL" id="MDA0160468.1"/>
    </source>
</evidence>
<dbReference type="Proteomes" id="UP001149140">
    <property type="component" value="Unassembled WGS sequence"/>
</dbReference>
<protein>
    <submittedName>
        <fullName evidence="1">Uncharacterized protein</fullName>
    </submittedName>
</protein>
<accession>A0A9X3S4C4</accession>
<evidence type="ECO:0000313" key="2">
    <source>
        <dbReference type="Proteomes" id="UP001149140"/>
    </source>
</evidence>
<name>A0A9X3S4C4_9ACTN</name>
<proteinExistence type="predicted"/>
<sequence>MPRSPSGLSTEREAVSVVRAEEHARGWIPAPNLSKSEEARHGCDFFSQPPDGGTPHPVEVKGWGEPLKRPDGAFTYDADVNAEQLARASRDPNWRLEIVANLTAARSGAGDIQRLTLTAAEVVRRARPWRYKVPLSGLSDRIR</sequence>
<reference evidence="1" key="1">
    <citation type="submission" date="2022-10" db="EMBL/GenBank/DDBJ databases">
        <title>The WGS of Solirubrobacter ginsenosidimutans DSM 21036.</title>
        <authorList>
            <person name="Jiang Z."/>
        </authorList>
    </citation>
    <scope>NUCLEOTIDE SEQUENCE</scope>
    <source>
        <strain evidence="1">DSM 21036</strain>
    </source>
</reference>
<keyword evidence="2" id="KW-1185">Reference proteome</keyword>
<dbReference type="EMBL" id="JAPDOD010000005">
    <property type="protein sequence ID" value="MDA0160468.1"/>
    <property type="molecule type" value="Genomic_DNA"/>
</dbReference>